<name>A0A835A110_9POAL</name>
<comment type="caution">
    <text evidence="1">The sequence shown here is derived from an EMBL/GenBank/DDBJ whole genome shotgun (WGS) entry which is preliminary data.</text>
</comment>
<evidence type="ECO:0000313" key="1">
    <source>
        <dbReference type="EMBL" id="KAF8650686.1"/>
    </source>
</evidence>
<proteinExistence type="predicted"/>
<gene>
    <name evidence="1" type="ORF">HU200_063809</name>
</gene>
<accession>A0A835A110</accession>
<sequence>MPSRDNLYRRHIDPLCTCDTCGARDETIFHGLTECTYAWGYWSKLKEFTGVKLPKLDPRSWTEQLLADQFCQERDRSIILCGMSVCGRFGEPGMIADMQHAEEPQERWYVLITENCSFFGEITTRDFSGAGSKS</sequence>
<dbReference type="OrthoDB" id="678303at2759"/>
<evidence type="ECO:0008006" key="3">
    <source>
        <dbReference type="Google" id="ProtNLM"/>
    </source>
</evidence>
<dbReference type="EMBL" id="JACEFO010002710">
    <property type="protein sequence ID" value="KAF8650686.1"/>
    <property type="molecule type" value="Genomic_DNA"/>
</dbReference>
<protein>
    <recommendedName>
        <fullName evidence="3">Reverse transcriptase zinc-binding domain-containing protein</fullName>
    </recommendedName>
</protein>
<keyword evidence="2" id="KW-1185">Reference proteome</keyword>
<dbReference type="Proteomes" id="UP000636709">
    <property type="component" value="Unassembled WGS sequence"/>
</dbReference>
<reference evidence="1" key="1">
    <citation type="submission" date="2020-07" db="EMBL/GenBank/DDBJ databases">
        <title>Genome sequence and genetic diversity analysis of an under-domesticated orphan crop, white fonio (Digitaria exilis).</title>
        <authorList>
            <person name="Bennetzen J.L."/>
            <person name="Chen S."/>
            <person name="Ma X."/>
            <person name="Wang X."/>
            <person name="Yssel A.E.J."/>
            <person name="Chaluvadi S.R."/>
            <person name="Johnson M."/>
            <person name="Gangashetty P."/>
            <person name="Hamidou F."/>
            <person name="Sanogo M.D."/>
            <person name="Zwaenepoel A."/>
            <person name="Wallace J."/>
            <person name="Van De Peer Y."/>
            <person name="Van Deynze A."/>
        </authorList>
    </citation>
    <scope>NUCLEOTIDE SEQUENCE</scope>
    <source>
        <tissue evidence="1">Leaves</tissue>
    </source>
</reference>
<evidence type="ECO:0000313" key="2">
    <source>
        <dbReference type="Proteomes" id="UP000636709"/>
    </source>
</evidence>
<organism evidence="1 2">
    <name type="scientific">Digitaria exilis</name>
    <dbReference type="NCBI Taxonomy" id="1010633"/>
    <lineage>
        <taxon>Eukaryota</taxon>
        <taxon>Viridiplantae</taxon>
        <taxon>Streptophyta</taxon>
        <taxon>Embryophyta</taxon>
        <taxon>Tracheophyta</taxon>
        <taxon>Spermatophyta</taxon>
        <taxon>Magnoliopsida</taxon>
        <taxon>Liliopsida</taxon>
        <taxon>Poales</taxon>
        <taxon>Poaceae</taxon>
        <taxon>PACMAD clade</taxon>
        <taxon>Panicoideae</taxon>
        <taxon>Panicodae</taxon>
        <taxon>Paniceae</taxon>
        <taxon>Anthephorinae</taxon>
        <taxon>Digitaria</taxon>
    </lineage>
</organism>
<dbReference type="AlphaFoldDB" id="A0A835A110"/>